<name>A0A0A0J208_9MICO</name>
<keyword evidence="8 11" id="KW-0238">DNA-binding</keyword>
<evidence type="ECO:0000256" key="10">
    <source>
        <dbReference type="ARBA" id="ARBA00023163"/>
    </source>
</evidence>
<keyword evidence="9 11" id="KW-1015">Disulfide bond</keyword>
<evidence type="ECO:0000313" key="14">
    <source>
        <dbReference type="Proteomes" id="UP000030002"/>
    </source>
</evidence>
<sequence>MQLPCQAHPEDLWFAEEPDDIERAQALCHSCPLRRECLTDALDRREPVGVWGGEILHKGAIVPRKPRAGRPRKHPAAA</sequence>
<feature type="domain" description="4Fe-4S Wbl-type" evidence="12">
    <location>
        <begin position="4"/>
        <end position="61"/>
    </location>
</feature>
<dbReference type="GO" id="GO:0045892">
    <property type="term" value="P:negative regulation of DNA-templated transcription"/>
    <property type="evidence" value="ECO:0007669"/>
    <property type="project" value="TreeGrafter"/>
</dbReference>
<feature type="binding site" evidence="11">
    <location>
        <position position="5"/>
    </location>
    <ligand>
        <name>[4Fe-4S] cluster</name>
        <dbReference type="ChEBI" id="CHEBI:49883"/>
    </ligand>
</feature>
<dbReference type="Proteomes" id="UP000030002">
    <property type="component" value="Unassembled WGS sequence"/>
</dbReference>
<dbReference type="RefSeq" id="WP_035918144.1">
    <property type="nucleotide sequence ID" value="NZ_AVPJ01000016.1"/>
</dbReference>
<evidence type="ECO:0000313" key="13">
    <source>
        <dbReference type="EMBL" id="KGN30739.1"/>
    </source>
</evidence>
<keyword evidence="11" id="KW-0963">Cytoplasm</keyword>
<feature type="binding site" evidence="11">
    <location>
        <position position="37"/>
    </location>
    <ligand>
        <name>[4Fe-4S] cluster</name>
        <dbReference type="ChEBI" id="CHEBI:49883"/>
    </ligand>
</feature>
<evidence type="ECO:0000256" key="5">
    <source>
        <dbReference type="ARBA" id="ARBA00023004"/>
    </source>
</evidence>
<evidence type="ECO:0000256" key="3">
    <source>
        <dbReference type="ARBA" id="ARBA00022485"/>
    </source>
</evidence>
<keyword evidence="6 11" id="KW-0411">Iron-sulfur</keyword>
<proteinExistence type="inferred from homology"/>
<evidence type="ECO:0000256" key="4">
    <source>
        <dbReference type="ARBA" id="ARBA00022723"/>
    </source>
</evidence>
<feature type="binding site" evidence="11">
    <location>
        <position position="28"/>
    </location>
    <ligand>
        <name>[4Fe-4S] cluster</name>
        <dbReference type="ChEBI" id="CHEBI:49883"/>
    </ligand>
</feature>
<evidence type="ECO:0000256" key="9">
    <source>
        <dbReference type="ARBA" id="ARBA00023157"/>
    </source>
</evidence>
<evidence type="ECO:0000256" key="6">
    <source>
        <dbReference type="ARBA" id="ARBA00023014"/>
    </source>
</evidence>
<keyword evidence="3 11" id="KW-0004">4Fe-4S</keyword>
<dbReference type="PROSITE" id="PS51674">
    <property type="entry name" value="4FE4S_WBL"/>
    <property type="match status" value="1"/>
</dbReference>
<evidence type="ECO:0000256" key="7">
    <source>
        <dbReference type="ARBA" id="ARBA00023015"/>
    </source>
</evidence>
<dbReference type="GO" id="GO:0005737">
    <property type="term" value="C:cytoplasm"/>
    <property type="evidence" value="ECO:0007669"/>
    <property type="project" value="UniProtKB-SubCell"/>
</dbReference>
<keyword evidence="4 11" id="KW-0479">Metal-binding</keyword>
<dbReference type="InterPro" id="IPR034768">
    <property type="entry name" value="4FE4S_WBL"/>
</dbReference>
<evidence type="ECO:0000259" key="12">
    <source>
        <dbReference type="PROSITE" id="PS51674"/>
    </source>
</evidence>
<keyword evidence="7 11" id="KW-0805">Transcription regulation</keyword>
<dbReference type="EMBL" id="AVPJ01000016">
    <property type="protein sequence ID" value="KGN30739.1"/>
    <property type="molecule type" value="Genomic_DNA"/>
</dbReference>
<dbReference type="Pfam" id="PF02467">
    <property type="entry name" value="Whib"/>
    <property type="match status" value="1"/>
</dbReference>
<evidence type="ECO:0000256" key="1">
    <source>
        <dbReference type="ARBA" id="ARBA00004496"/>
    </source>
</evidence>
<evidence type="ECO:0000256" key="11">
    <source>
        <dbReference type="HAMAP-Rule" id="MF_01479"/>
    </source>
</evidence>
<comment type="function">
    <text evidence="11">Acts as a transcriptional regulator. Probably redox-responsive. The apo- but not holo-form probably binds DNA.</text>
</comment>
<comment type="subcellular location">
    <subcellularLocation>
        <location evidence="1 11">Cytoplasm</location>
    </subcellularLocation>
</comment>
<dbReference type="GO" id="GO:0035731">
    <property type="term" value="F:dinitrosyl-iron complex binding"/>
    <property type="evidence" value="ECO:0007669"/>
    <property type="project" value="UniProtKB-UniRule"/>
</dbReference>
<dbReference type="GO" id="GO:0045454">
    <property type="term" value="P:cell redox homeostasis"/>
    <property type="evidence" value="ECO:0007669"/>
    <property type="project" value="TreeGrafter"/>
</dbReference>
<protein>
    <recommendedName>
        <fullName evidence="11">Transcriptional regulator WhiB</fullName>
    </recommendedName>
</protein>
<keyword evidence="5 11" id="KW-0408">Iron</keyword>
<dbReference type="GO" id="GO:0046872">
    <property type="term" value="F:metal ion binding"/>
    <property type="evidence" value="ECO:0007669"/>
    <property type="project" value="UniProtKB-KW"/>
</dbReference>
<evidence type="ECO:0000256" key="2">
    <source>
        <dbReference type="ARBA" id="ARBA00006597"/>
    </source>
</evidence>
<evidence type="ECO:0000256" key="8">
    <source>
        <dbReference type="ARBA" id="ARBA00023125"/>
    </source>
</evidence>
<dbReference type="AlphaFoldDB" id="A0A0A0J208"/>
<dbReference type="GO" id="GO:0051539">
    <property type="term" value="F:4 iron, 4 sulfur cluster binding"/>
    <property type="evidence" value="ECO:0007669"/>
    <property type="project" value="UniProtKB-UniRule"/>
</dbReference>
<gene>
    <name evidence="11" type="primary">whiB</name>
    <name evidence="13" type="ORF">N802_05910</name>
</gene>
<comment type="PTM">
    <text evidence="11">The Fe-S cluster can be nitrosylated by nitric oxide (NO).</text>
</comment>
<feature type="binding site" evidence="11">
    <location>
        <position position="31"/>
    </location>
    <ligand>
        <name>[4Fe-4S] cluster</name>
        <dbReference type="ChEBI" id="CHEBI:49883"/>
    </ligand>
</feature>
<dbReference type="PANTHER" id="PTHR38839">
    <property type="entry name" value="TRANSCRIPTIONAL REGULATOR WHID-RELATED"/>
    <property type="match status" value="1"/>
</dbReference>
<dbReference type="PANTHER" id="PTHR38839:SF2">
    <property type="entry name" value="TRANSCRIPTIONAL REGULATOR WHIB7-RELATED"/>
    <property type="match status" value="1"/>
</dbReference>
<dbReference type="GO" id="GO:0003677">
    <property type="term" value="F:DNA binding"/>
    <property type="evidence" value="ECO:0007669"/>
    <property type="project" value="UniProtKB-UniRule"/>
</dbReference>
<keyword evidence="10 11" id="KW-0804">Transcription</keyword>
<dbReference type="GO" id="GO:0047134">
    <property type="term" value="F:protein-disulfide reductase [NAD(P)H] activity"/>
    <property type="evidence" value="ECO:0007669"/>
    <property type="project" value="TreeGrafter"/>
</dbReference>
<dbReference type="eggNOG" id="ENOG5032RVG">
    <property type="taxonomic scope" value="Bacteria"/>
</dbReference>
<dbReference type="OrthoDB" id="5244115at2"/>
<dbReference type="HAMAP" id="MF_01479">
    <property type="entry name" value="WhiB"/>
    <property type="match status" value="1"/>
</dbReference>
<organism evidence="13 14">
    <name type="scientific">Knoellia sinensis KCTC 19936</name>
    <dbReference type="NCBI Taxonomy" id="1385520"/>
    <lineage>
        <taxon>Bacteria</taxon>
        <taxon>Bacillati</taxon>
        <taxon>Actinomycetota</taxon>
        <taxon>Actinomycetes</taxon>
        <taxon>Micrococcales</taxon>
        <taxon>Intrasporangiaceae</taxon>
        <taxon>Knoellia</taxon>
    </lineage>
</organism>
<keyword evidence="14" id="KW-1185">Reference proteome</keyword>
<comment type="caution">
    <text evidence="13">The sequence shown here is derived from an EMBL/GenBank/DDBJ whole genome shotgun (WGS) entry which is preliminary data.</text>
</comment>
<comment type="PTM">
    <text evidence="11">Upon Fe-S cluster removal intramolecular disulfide bonds are formed.</text>
</comment>
<accession>A0A0A0J208</accession>
<reference evidence="13 14" key="1">
    <citation type="submission" date="2013-08" db="EMBL/GenBank/DDBJ databases">
        <title>The genome sequence of Knoellia sinensis.</title>
        <authorList>
            <person name="Zhu W."/>
            <person name="Wang G."/>
        </authorList>
    </citation>
    <scope>NUCLEOTIDE SEQUENCE [LARGE SCALE GENOMIC DNA]</scope>
    <source>
        <strain evidence="13 14">KCTC 19936</strain>
    </source>
</reference>
<dbReference type="InterPro" id="IPR003482">
    <property type="entry name" value="Whib"/>
</dbReference>
<dbReference type="STRING" id="1385520.N802_05910"/>
<comment type="similarity">
    <text evidence="2 11">Belongs to the WhiB family.</text>
</comment>
<comment type="cofactor">
    <cofactor evidence="11">
        <name>[4Fe-4S] cluster</name>
        <dbReference type="ChEBI" id="CHEBI:49883"/>
    </cofactor>
    <text evidence="11">Binds 1 [4Fe-4S] cluster per subunit. Following nitrosylation of the [4Fe-4S] cluster binds 1 [4Fe-8(NO)] cluster per subunit.</text>
</comment>